<feature type="signal peptide" evidence="1">
    <location>
        <begin position="1"/>
        <end position="19"/>
    </location>
</feature>
<sequence>MMLLLLGGVVAFTVMTTHPQHSRPVLALWVARFADVIGKRSMHDAGVAVDVDIAAAHACGDETNVLGAR</sequence>
<organism evidence="2">
    <name type="scientific">Anopheles braziliensis</name>
    <dbReference type="NCBI Taxonomy" id="58242"/>
    <lineage>
        <taxon>Eukaryota</taxon>
        <taxon>Metazoa</taxon>
        <taxon>Ecdysozoa</taxon>
        <taxon>Arthropoda</taxon>
        <taxon>Hexapoda</taxon>
        <taxon>Insecta</taxon>
        <taxon>Pterygota</taxon>
        <taxon>Neoptera</taxon>
        <taxon>Endopterygota</taxon>
        <taxon>Diptera</taxon>
        <taxon>Nematocera</taxon>
        <taxon>Culicoidea</taxon>
        <taxon>Culicidae</taxon>
        <taxon>Anophelinae</taxon>
        <taxon>Anopheles</taxon>
    </lineage>
</organism>
<dbReference type="AlphaFoldDB" id="A0A2M3ZVJ9"/>
<feature type="chain" id="PRO_5014682343" evidence="1">
    <location>
        <begin position="20"/>
        <end position="69"/>
    </location>
</feature>
<keyword evidence="1" id="KW-0732">Signal</keyword>
<name>A0A2M3ZVJ9_9DIPT</name>
<protein>
    <submittedName>
        <fullName evidence="2">Putative secreted peptide</fullName>
    </submittedName>
</protein>
<proteinExistence type="predicted"/>
<evidence type="ECO:0000313" key="2">
    <source>
        <dbReference type="EMBL" id="MBW32576.1"/>
    </source>
</evidence>
<dbReference type="EMBL" id="GGFM01011825">
    <property type="protein sequence ID" value="MBW32576.1"/>
    <property type="molecule type" value="Transcribed_RNA"/>
</dbReference>
<accession>A0A2M3ZVJ9</accession>
<reference evidence="2" key="1">
    <citation type="submission" date="2018-01" db="EMBL/GenBank/DDBJ databases">
        <title>An insight into the sialome of Amazonian anophelines.</title>
        <authorList>
            <person name="Ribeiro J.M."/>
            <person name="Scarpassa V."/>
            <person name="Calvo E."/>
        </authorList>
    </citation>
    <scope>NUCLEOTIDE SEQUENCE</scope>
    <source>
        <tissue evidence="2">Salivary glands</tissue>
    </source>
</reference>
<evidence type="ECO:0000256" key="1">
    <source>
        <dbReference type="SAM" id="SignalP"/>
    </source>
</evidence>